<dbReference type="GO" id="GO:0004803">
    <property type="term" value="F:transposase activity"/>
    <property type="evidence" value="ECO:0007669"/>
    <property type="project" value="InterPro"/>
</dbReference>
<organism evidence="2 3">
    <name type="scientific">Hymenobacter nivis</name>
    <dbReference type="NCBI Taxonomy" id="1850093"/>
    <lineage>
        <taxon>Bacteria</taxon>
        <taxon>Pseudomonadati</taxon>
        <taxon>Bacteroidota</taxon>
        <taxon>Cytophagia</taxon>
        <taxon>Cytophagales</taxon>
        <taxon>Hymenobacteraceae</taxon>
        <taxon>Hymenobacter</taxon>
    </lineage>
</organism>
<evidence type="ECO:0000259" key="1">
    <source>
        <dbReference type="Pfam" id="PF01609"/>
    </source>
</evidence>
<evidence type="ECO:0000313" key="2">
    <source>
        <dbReference type="EMBL" id="AWM31792.1"/>
    </source>
</evidence>
<sequence>MLIFCNTPRNYTGTHLAAHLPEVSHDQVYRFLRNNTFSASQLREMVQPLLSDSPEAFLLVDDRVQDKRYRRFIEVAQRQYSGNVHGLVTGIGLVNLVHNSGERGDFMPLDFRVYAPAQDGLMKNDHFQSMFKQVVEEGKIQARTLLFDSWYASSENLKVIERAGWTFFTTLKSNRLVRLSKETGSQSLDTLEPPAGGGWSRGVEVRLQQVPFRIKLFKLVAIDGRIEWVITHHLAARLNREMVIDAVQVRWQVEGFHRSFKQLTGSGKCQCRKAQAQRNHLTCCYLAWVSLQ</sequence>
<dbReference type="InterPro" id="IPR012337">
    <property type="entry name" value="RNaseH-like_sf"/>
</dbReference>
<dbReference type="Pfam" id="PF01609">
    <property type="entry name" value="DDE_Tnp_1"/>
    <property type="match status" value="1"/>
</dbReference>
<dbReference type="AlphaFoldDB" id="A0A2Z3GIR1"/>
<dbReference type="EMBL" id="CP029145">
    <property type="protein sequence ID" value="AWM31792.1"/>
    <property type="molecule type" value="Genomic_DNA"/>
</dbReference>
<gene>
    <name evidence="2" type="ORF">DDQ68_02725</name>
</gene>
<dbReference type="SUPFAM" id="SSF53098">
    <property type="entry name" value="Ribonuclease H-like"/>
    <property type="match status" value="1"/>
</dbReference>
<dbReference type="Proteomes" id="UP000245999">
    <property type="component" value="Chromosome"/>
</dbReference>
<keyword evidence="3" id="KW-1185">Reference proteome</keyword>
<dbReference type="InterPro" id="IPR002559">
    <property type="entry name" value="Transposase_11"/>
</dbReference>
<reference evidence="3" key="1">
    <citation type="submission" date="2018-04" db="EMBL/GenBank/DDBJ databases">
        <title>Complete genome of Antarctic heterotrophic bacterium Hymenobacter nivis.</title>
        <authorList>
            <person name="Terashima M."/>
        </authorList>
    </citation>
    <scope>NUCLEOTIDE SEQUENCE [LARGE SCALE GENOMIC DNA]</scope>
    <source>
        <strain evidence="3">NBRC 111535</strain>
    </source>
</reference>
<dbReference type="GO" id="GO:0003677">
    <property type="term" value="F:DNA binding"/>
    <property type="evidence" value="ECO:0007669"/>
    <property type="project" value="InterPro"/>
</dbReference>
<proteinExistence type="predicted"/>
<dbReference type="KEGG" id="hnv:DDQ68_02725"/>
<name>A0A2Z3GIR1_9BACT</name>
<protein>
    <submittedName>
        <fullName evidence="2">Transposase</fullName>
    </submittedName>
</protein>
<dbReference type="OrthoDB" id="930039at2"/>
<accession>A0A2Z3GIR1</accession>
<dbReference type="GO" id="GO:0006313">
    <property type="term" value="P:DNA transposition"/>
    <property type="evidence" value="ECO:0007669"/>
    <property type="project" value="InterPro"/>
</dbReference>
<evidence type="ECO:0000313" key="3">
    <source>
        <dbReference type="Proteomes" id="UP000245999"/>
    </source>
</evidence>
<feature type="domain" description="Transposase IS4-like" evidence="1">
    <location>
        <begin position="129"/>
        <end position="288"/>
    </location>
</feature>